<dbReference type="InterPro" id="IPR001537">
    <property type="entry name" value="SpoU_MeTrfase"/>
</dbReference>
<gene>
    <name evidence="4" type="ORF">COT44_03975</name>
</gene>
<keyword evidence="1 4" id="KW-0489">Methyltransferase</keyword>
<dbReference type="AlphaFoldDB" id="A0A2M6XCH3"/>
<organism evidence="4 5">
    <name type="scientific">Candidatus Shapirobacteria bacterium CG08_land_8_20_14_0_20_39_18</name>
    <dbReference type="NCBI Taxonomy" id="1974883"/>
    <lineage>
        <taxon>Bacteria</taxon>
        <taxon>Candidatus Shapironibacteriota</taxon>
    </lineage>
</organism>
<evidence type="ECO:0000256" key="1">
    <source>
        <dbReference type="ARBA" id="ARBA00022603"/>
    </source>
</evidence>
<reference evidence="5" key="1">
    <citation type="submission" date="2017-09" db="EMBL/GenBank/DDBJ databases">
        <title>Depth-based differentiation of microbial function through sediment-hosted aquifers and enrichment of novel symbionts in the deep terrestrial subsurface.</title>
        <authorList>
            <person name="Probst A.J."/>
            <person name="Ladd B."/>
            <person name="Jarett J.K."/>
            <person name="Geller-Mcgrath D.E."/>
            <person name="Sieber C.M.K."/>
            <person name="Emerson J.B."/>
            <person name="Anantharaman K."/>
            <person name="Thomas B.C."/>
            <person name="Malmstrom R."/>
            <person name="Stieglmeier M."/>
            <person name="Klingl A."/>
            <person name="Woyke T."/>
            <person name="Ryan C.M."/>
            <person name="Banfield J.F."/>
        </authorList>
    </citation>
    <scope>NUCLEOTIDE SEQUENCE [LARGE SCALE GENOMIC DNA]</scope>
</reference>
<name>A0A2M6XCH3_9BACT</name>
<dbReference type="GO" id="GO:0006396">
    <property type="term" value="P:RNA processing"/>
    <property type="evidence" value="ECO:0007669"/>
    <property type="project" value="InterPro"/>
</dbReference>
<evidence type="ECO:0000256" key="2">
    <source>
        <dbReference type="ARBA" id="ARBA00022679"/>
    </source>
</evidence>
<dbReference type="InterPro" id="IPR029028">
    <property type="entry name" value="Alpha/beta_knot_MTases"/>
</dbReference>
<evidence type="ECO:0000259" key="3">
    <source>
        <dbReference type="Pfam" id="PF00588"/>
    </source>
</evidence>
<proteinExistence type="predicted"/>
<comment type="caution">
    <text evidence="4">The sequence shown here is derived from an EMBL/GenBank/DDBJ whole genome shotgun (WGS) entry which is preliminary data.</text>
</comment>
<dbReference type="EMBL" id="PEYO01000018">
    <property type="protein sequence ID" value="PIU03350.1"/>
    <property type="molecule type" value="Genomic_DNA"/>
</dbReference>
<dbReference type="Gene3D" id="3.40.1280.10">
    <property type="match status" value="1"/>
</dbReference>
<dbReference type="PANTHER" id="PTHR43191:SF7">
    <property type="entry name" value="OBP33PEP LIKE PROTEIN"/>
    <property type="match status" value="1"/>
</dbReference>
<feature type="domain" description="tRNA/rRNA methyltransferase SpoU type" evidence="3">
    <location>
        <begin position="27"/>
        <end position="97"/>
    </location>
</feature>
<dbReference type="GO" id="GO:0008173">
    <property type="term" value="F:RNA methyltransferase activity"/>
    <property type="evidence" value="ECO:0007669"/>
    <property type="project" value="InterPro"/>
</dbReference>
<dbReference type="SUPFAM" id="SSF75217">
    <property type="entry name" value="alpha/beta knot"/>
    <property type="match status" value="1"/>
</dbReference>
<dbReference type="GO" id="GO:0003723">
    <property type="term" value="F:RNA binding"/>
    <property type="evidence" value="ECO:0007669"/>
    <property type="project" value="InterPro"/>
</dbReference>
<dbReference type="Proteomes" id="UP000228996">
    <property type="component" value="Unassembled WGS sequence"/>
</dbReference>
<dbReference type="InterPro" id="IPR051259">
    <property type="entry name" value="rRNA_Methyltransferase"/>
</dbReference>
<evidence type="ECO:0000313" key="5">
    <source>
        <dbReference type="Proteomes" id="UP000228996"/>
    </source>
</evidence>
<dbReference type="Pfam" id="PF00588">
    <property type="entry name" value="SpoU_methylase"/>
    <property type="match status" value="2"/>
</dbReference>
<dbReference type="GO" id="GO:0032259">
    <property type="term" value="P:methylation"/>
    <property type="evidence" value="ECO:0007669"/>
    <property type="project" value="UniProtKB-KW"/>
</dbReference>
<keyword evidence="2 4" id="KW-0808">Transferase</keyword>
<feature type="domain" description="tRNA/rRNA methyltransferase SpoU type" evidence="3">
    <location>
        <begin position="123"/>
        <end position="193"/>
    </location>
</feature>
<dbReference type="PANTHER" id="PTHR43191">
    <property type="entry name" value="RRNA METHYLTRANSFERASE 3"/>
    <property type="match status" value="1"/>
</dbReference>
<protein>
    <submittedName>
        <fullName evidence="4">RNA methyltransferase</fullName>
    </submittedName>
</protein>
<evidence type="ECO:0000313" key="4">
    <source>
        <dbReference type="EMBL" id="PIU03350.1"/>
    </source>
</evidence>
<dbReference type="InterPro" id="IPR029026">
    <property type="entry name" value="tRNA_m1G_MTases_N"/>
</dbReference>
<accession>A0A2M6XCH3</accession>
<sequence length="199" mass="22387">MLKLNAKELRTTIATEEQKKSIKKNPIYIILDNVLDTYNVGSIFRLADAVAAEKVFLCGETLTPPNTRIKKASINTTEWVEWEYCKTAGEAIEKLKTCHSERSEESSEVHKEDPSLPTADQDDTIKVIAVELDERSVPYDKVEYKFPLAIVVGNETYGVSKEVLEMADEIVELPMFGVNKSLNVMVSVGIILYKLTEKL</sequence>